<dbReference type="InterPro" id="IPR014729">
    <property type="entry name" value="Rossmann-like_a/b/a_fold"/>
</dbReference>
<keyword evidence="9" id="KW-0963">Cytoplasm</keyword>
<accession>A0A2M7R8E9</accession>
<dbReference type="InterPro" id="IPR032678">
    <property type="entry name" value="tRNA-synt_1_cat_dom"/>
</dbReference>
<keyword evidence="3 9" id="KW-0479">Metal-binding</keyword>
<protein>
    <recommendedName>
        <fullName evidence="9">Cysteine--tRNA ligase</fullName>
        <ecNumber evidence="9">6.1.1.16</ecNumber>
    </recommendedName>
    <alternativeName>
        <fullName evidence="9">Cysteinyl-tRNA synthetase</fullName>
        <shortName evidence="9">CysRS</shortName>
    </alternativeName>
</protein>
<evidence type="ECO:0000313" key="12">
    <source>
        <dbReference type="EMBL" id="PIY91074.1"/>
    </source>
</evidence>
<dbReference type="GO" id="GO:0005829">
    <property type="term" value="C:cytosol"/>
    <property type="evidence" value="ECO:0007669"/>
    <property type="project" value="TreeGrafter"/>
</dbReference>
<feature type="binding site" evidence="9">
    <location>
        <position position="293"/>
    </location>
    <ligand>
        <name>ATP</name>
        <dbReference type="ChEBI" id="CHEBI:30616"/>
    </ligand>
</feature>
<evidence type="ECO:0000313" key="13">
    <source>
        <dbReference type="Proteomes" id="UP000230055"/>
    </source>
</evidence>
<organism evidence="12 13">
    <name type="scientific">Candidatus Nealsonbacteria bacterium CG_4_10_14_0_8_um_filter_35_10</name>
    <dbReference type="NCBI Taxonomy" id="1974683"/>
    <lineage>
        <taxon>Bacteria</taxon>
        <taxon>Candidatus Nealsoniibacteriota</taxon>
    </lineage>
</organism>
<evidence type="ECO:0000256" key="6">
    <source>
        <dbReference type="ARBA" id="ARBA00022840"/>
    </source>
</evidence>
<gene>
    <name evidence="9" type="primary">cysS</name>
    <name evidence="12" type="ORF">COY72_00090</name>
</gene>
<evidence type="ECO:0000256" key="3">
    <source>
        <dbReference type="ARBA" id="ARBA00022723"/>
    </source>
</evidence>
<dbReference type="SUPFAM" id="SSF47323">
    <property type="entry name" value="Anticodon-binding domain of a subclass of class I aminoacyl-tRNA synthetases"/>
    <property type="match status" value="1"/>
</dbReference>
<feature type="binding site" evidence="9">
    <location>
        <position position="29"/>
    </location>
    <ligand>
        <name>Zn(2+)</name>
        <dbReference type="ChEBI" id="CHEBI:29105"/>
    </ligand>
</feature>
<evidence type="ECO:0000256" key="7">
    <source>
        <dbReference type="ARBA" id="ARBA00022917"/>
    </source>
</evidence>
<comment type="subcellular location">
    <subcellularLocation>
        <location evidence="9">Cytoplasm</location>
    </subcellularLocation>
</comment>
<dbReference type="Gene3D" id="1.20.120.1910">
    <property type="entry name" value="Cysteine-tRNA ligase, C-terminal anti-codon recognition domain"/>
    <property type="match status" value="1"/>
</dbReference>
<comment type="cofactor">
    <cofactor evidence="9">
        <name>Zn(2+)</name>
        <dbReference type="ChEBI" id="CHEBI:29105"/>
    </cofactor>
    <text evidence="9">Binds 1 zinc ion per subunit.</text>
</comment>
<dbReference type="InterPro" id="IPR024909">
    <property type="entry name" value="Cys-tRNA/MSH_ligase"/>
</dbReference>
<comment type="similarity">
    <text evidence="9">Belongs to the class-I aminoacyl-tRNA synthetase family.</text>
</comment>
<dbReference type="GO" id="GO:0008270">
    <property type="term" value="F:zinc ion binding"/>
    <property type="evidence" value="ECO:0007669"/>
    <property type="project" value="UniProtKB-UniRule"/>
</dbReference>
<keyword evidence="8 9" id="KW-0030">Aminoacyl-tRNA synthetase</keyword>
<evidence type="ECO:0000256" key="9">
    <source>
        <dbReference type="HAMAP-Rule" id="MF_00041"/>
    </source>
</evidence>
<dbReference type="GO" id="GO:0006423">
    <property type="term" value="P:cysteinyl-tRNA aminoacylation"/>
    <property type="evidence" value="ECO:0007669"/>
    <property type="project" value="UniProtKB-UniRule"/>
</dbReference>
<keyword evidence="2 9" id="KW-0436">Ligase</keyword>
<dbReference type="NCBIfam" id="TIGR00435">
    <property type="entry name" value="cysS"/>
    <property type="match status" value="1"/>
</dbReference>
<evidence type="ECO:0000256" key="8">
    <source>
        <dbReference type="ARBA" id="ARBA00023146"/>
    </source>
</evidence>
<name>A0A2M7R8E9_9BACT</name>
<dbReference type="InterPro" id="IPR015803">
    <property type="entry name" value="Cys-tRNA-ligase"/>
</dbReference>
<dbReference type="GO" id="GO:0005524">
    <property type="term" value="F:ATP binding"/>
    <property type="evidence" value="ECO:0007669"/>
    <property type="project" value="UniProtKB-UniRule"/>
</dbReference>
<feature type="binding site" evidence="9">
    <location>
        <position position="250"/>
    </location>
    <ligand>
        <name>Zn(2+)</name>
        <dbReference type="ChEBI" id="CHEBI:29105"/>
    </ligand>
</feature>
<dbReference type="Pfam" id="PF01406">
    <property type="entry name" value="tRNA-synt_1e"/>
    <property type="match status" value="1"/>
</dbReference>
<comment type="catalytic activity">
    <reaction evidence="9">
        <text>tRNA(Cys) + L-cysteine + ATP = L-cysteinyl-tRNA(Cys) + AMP + diphosphate</text>
        <dbReference type="Rhea" id="RHEA:17773"/>
        <dbReference type="Rhea" id="RHEA-COMP:9661"/>
        <dbReference type="Rhea" id="RHEA-COMP:9679"/>
        <dbReference type="ChEBI" id="CHEBI:30616"/>
        <dbReference type="ChEBI" id="CHEBI:33019"/>
        <dbReference type="ChEBI" id="CHEBI:35235"/>
        <dbReference type="ChEBI" id="CHEBI:78442"/>
        <dbReference type="ChEBI" id="CHEBI:78517"/>
        <dbReference type="ChEBI" id="CHEBI:456215"/>
        <dbReference type="EC" id="6.1.1.16"/>
    </reaction>
</comment>
<dbReference type="CDD" id="cd00672">
    <property type="entry name" value="CysRS_core"/>
    <property type="match status" value="1"/>
</dbReference>
<keyword evidence="5 9" id="KW-0862">Zinc</keyword>
<keyword evidence="6 9" id="KW-0067">ATP-binding</keyword>
<feature type="binding site" evidence="9">
    <location>
        <position position="221"/>
    </location>
    <ligand>
        <name>Zn(2+)</name>
        <dbReference type="ChEBI" id="CHEBI:29105"/>
    </ligand>
</feature>
<feature type="domain" description="Cysteinyl-tRNA ligase anticodon binding" evidence="11">
    <location>
        <begin position="423"/>
        <end position="467"/>
    </location>
</feature>
<comment type="subunit">
    <text evidence="1 9">Monomer.</text>
</comment>
<dbReference type="EMBL" id="PFLX01000002">
    <property type="protein sequence ID" value="PIY91074.1"/>
    <property type="molecule type" value="Genomic_DNA"/>
</dbReference>
<evidence type="ECO:0000259" key="11">
    <source>
        <dbReference type="Pfam" id="PF23493"/>
    </source>
</evidence>
<keyword evidence="7 9" id="KW-0648">Protein biosynthesis</keyword>
<proteinExistence type="inferred from homology"/>
<evidence type="ECO:0000259" key="10">
    <source>
        <dbReference type="Pfam" id="PF01406"/>
    </source>
</evidence>
<dbReference type="AlphaFoldDB" id="A0A2M7R8E9"/>
<dbReference type="Gene3D" id="3.40.50.620">
    <property type="entry name" value="HUPs"/>
    <property type="match status" value="1"/>
</dbReference>
<feature type="domain" description="tRNA synthetases class I catalytic" evidence="10">
    <location>
        <begin position="16"/>
        <end position="338"/>
    </location>
</feature>
<dbReference type="EC" id="6.1.1.16" evidence="9"/>
<dbReference type="PRINTS" id="PR00983">
    <property type="entry name" value="TRNASYNTHCYS"/>
</dbReference>
<evidence type="ECO:0000256" key="5">
    <source>
        <dbReference type="ARBA" id="ARBA00022833"/>
    </source>
</evidence>
<dbReference type="Pfam" id="PF23493">
    <property type="entry name" value="CysS_C"/>
    <property type="match status" value="1"/>
</dbReference>
<feature type="short sequence motif" description="'HIGH' region" evidence="9">
    <location>
        <begin position="31"/>
        <end position="41"/>
    </location>
</feature>
<reference evidence="13" key="1">
    <citation type="submission" date="2017-09" db="EMBL/GenBank/DDBJ databases">
        <title>Depth-based differentiation of microbial function through sediment-hosted aquifers and enrichment of novel symbionts in the deep terrestrial subsurface.</title>
        <authorList>
            <person name="Probst A.J."/>
            <person name="Ladd B."/>
            <person name="Jarett J.K."/>
            <person name="Geller-Mcgrath D.E."/>
            <person name="Sieber C.M.K."/>
            <person name="Emerson J.B."/>
            <person name="Anantharaman K."/>
            <person name="Thomas B.C."/>
            <person name="Malmstrom R."/>
            <person name="Stieglmeier M."/>
            <person name="Klingl A."/>
            <person name="Woyke T."/>
            <person name="Ryan C.M."/>
            <person name="Banfield J.F."/>
        </authorList>
    </citation>
    <scope>NUCLEOTIDE SEQUENCE [LARGE SCALE GENOMIC DNA]</scope>
</reference>
<feature type="binding site" evidence="9">
    <location>
        <position position="246"/>
    </location>
    <ligand>
        <name>Zn(2+)</name>
        <dbReference type="ChEBI" id="CHEBI:29105"/>
    </ligand>
</feature>
<dbReference type="InterPro" id="IPR009080">
    <property type="entry name" value="tRNAsynth_Ia_anticodon-bd"/>
</dbReference>
<dbReference type="SUPFAM" id="SSF52374">
    <property type="entry name" value="Nucleotidylyl transferase"/>
    <property type="match status" value="1"/>
</dbReference>
<dbReference type="PANTHER" id="PTHR10890:SF3">
    <property type="entry name" value="CYSTEINE--TRNA LIGASE, CYTOPLASMIC"/>
    <property type="match status" value="1"/>
</dbReference>
<comment type="caution">
    <text evidence="12">The sequence shown here is derived from an EMBL/GenBank/DDBJ whole genome shotgun (WGS) entry which is preliminary data.</text>
</comment>
<dbReference type="GO" id="GO:0004817">
    <property type="term" value="F:cysteine-tRNA ligase activity"/>
    <property type="evidence" value="ECO:0007669"/>
    <property type="project" value="UniProtKB-UniRule"/>
</dbReference>
<feature type="short sequence motif" description="'KMSKS' region" evidence="9">
    <location>
        <begin position="290"/>
        <end position="294"/>
    </location>
</feature>
<dbReference type="Proteomes" id="UP000230055">
    <property type="component" value="Unassembled WGS sequence"/>
</dbReference>
<dbReference type="HAMAP" id="MF_00041">
    <property type="entry name" value="Cys_tRNA_synth"/>
    <property type="match status" value="1"/>
</dbReference>
<evidence type="ECO:0000256" key="4">
    <source>
        <dbReference type="ARBA" id="ARBA00022741"/>
    </source>
</evidence>
<evidence type="ECO:0000256" key="2">
    <source>
        <dbReference type="ARBA" id="ARBA00022598"/>
    </source>
</evidence>
<sequence length="474" mass="54945">MPLKLYNTLTRKKQIFKPIEPRKVKLYTCGITAYLYAHIGNLRTYLFEDILKRVLEYNGLKVKHVMNITDVGHLTSDADTGEDKMELGAKRERKSAWEIAEFYTQAFKKDLKLLNIKEPNVWVKATDTIQDQIDLIKILEKKGFTYQISDGVYFDTSKLKTYGRLWPRKMKLKAGARVEMVPGKKNPTDFALWKFTPAGVKRQMEWDSPWLRGFPGWHTECVVMSMKHLGIPFDIHCGGIDHVPIHHTNEIAQAEAASGKILANFWLHGEFLVFGKENPEGKPSASYGVKMAKSKGKIITLENLIEKGYNPLTYRYLCLTTHYRKKLQFSWSAIKSAQNALNGLYQKIIEIKSERPAENGSPLTKYYQKKFLEFINNDLNMPKALALMWNVVKNKKLKIKDKKELLLDFDKVFGLDLAKVKKPKIPEEIKKLVEIREEYRKNGDWKSADEIRKQIKEMGWQIEDTKKGPKLKKL</sequence>
<evidence type="ECO:0000256" key="1">
    <source>
        <dbReference type="ARBA" id="ARBA00011245"/>
    </source>
</evidence>
<keyword evidence="4 9" id="KW-0547">Nucleotide-binding</keyword>
<dbReference type="PANTHER" id="PTHR10890">
    <property type="entry name" value="CYSTEINYL-TRNA SYNTHETASE"/>
    <property type="match status" value="1"/>
</dbReference>
<dbReference type="InterPro" id="IPR056411">
    <property type="entry name" value="CysS_C"/>
</dbReference>